<keyword evidence="2" id="KW-1185">Reference proteome</keyword>
<dbReference type="VEuPathDB" id="FungiDB:ASPBRDRAFT_359460"/>
<dbReference type="GeneID" id="93575898"/>
<protein>
    <submittedName>
        <fullName evidence="1">Uncharacterized protein</fullName>
    </submittedName>
</protein>
<dbReference type="AlphaFoldDB" id="A0A1L9U5R0"/>
<dbReference type="RefSeq" id="XP_067474257.1">
    <property type="nucleotide sequence ID" value="XM_067623410.1"/>
</dbReference>
<gene>
    <name evidence="1" type="ORF">ASPBRDRAFT_359460</name>
</gene>
<accession>A0A1L9U5R0</accession>
<proteinExistence type="predicted"/>
<name>A0A1L9U5R0_ASPBC</name>
<evidence type="ECO:0000313" key="1">
    <source>
        <dbReference type="EMBL" id="OJJ67008.1"/>
    </source>
</evidence>
<organism evidence="1 2">
    <name type="scientific">Aspergillus brasiliensis (strain CBS 101740 / IMI 381727 / IBT 21946)</name>
    <dbReference type="NCBI Taxonomy" id="767769"/>
    <lineage>
        <taxon>Eukaryota</taxon>
        <taxon>Fungi</taxon>
        <taxon>Dikarya</taxon>
        <taxon>Ascomycota</taxon>
        <taxon>Pezizomycotina</taxon>
        <taxon>Eurotiomycetes</taxon>
        <taxon>Eurotiomycetidae</taxon>
        <taxon>Eurotiales</taxon>
        <taxon>Aspergillaceae</taxon>
        <taxon>Aspergillus</taxon>
        <taxon>Aspergillus subgen. Circumdati</taxon>
    </lineage>
</organism>
<sequence length="74" mass="8383">MSTNSCCCLRVWLTVRSTRGARPSLRVRVGGFSLPPHASLQWATEMLPYVGTSYQYCIEHLLTPSYVFVHFMAT</sequence>
<dbReference type="EMBL" id="KV878696">
    <property type="protein sequence ID" value="OJJ67008.1"/>
    <property type="molecule type" value="Genomic_DNA"/>
</dbReference>
<reference evidence="2" key="1">
    <citation type="journal article" date="2017" name="Genome Biol.">
        <title>Comparative genomics reveals high biological diversity and specific adaptations in the industrially and medically important fungal genus Aspergillus.</title>
        <authorList>
            <person name="de Vries R.P."/>
            <person name="Riley R."/>
            <person name="Wiebenga A."/>
            <person name="Aguilar-Osorio G."/>
            <person name="Amillis S."/>
            <person name="Uchima C.A."/>
            <person name="Anderluh G."/>
            <person name="Asadollahi M."/>
            <person name="Askin M."/>
            <person name="Barry K."/>
            <person name="Battaglia E."/>
            <person name="Bayram O."/>
            <person name="Benocci T."/>
            <person name="Braus-Stromeyer S.A."/>
            <person name="Caldana C."/>
            <person name="Canovas D."/>
            <person name="Cerqueira G.C."/>
            <person name="Chen F."/>
            <person name="Chen W."/>
            <person name="Choi C."/>
            <person name="Clum A."/>
            <person name="Dos Santos R.A."/>
            <person name="Damasio A.R."/>
            <person name="Diallinas G."/>
            <person name="Emri T."/>
            <person name="Fekete E."/>
            <person name="Flipphi M."/>
            <person name="Freyberg S."/>
            <person name="Gallo A."/>
            <person name="Gournas C."/>
            <person name="Habgood R."/>
            <person name="Hainaut M."/>
            <person name="Harispe M.L."/>
            <person name="Henrissat B."/>
            <person name="Hilden K.S."/>
            <person name="Hope R."/>
            <person name="Hossain A."/>
            <person name="Karabika E."/>
            <person name="Karaffa L."/>
            <person name="Karanyi Z."/>
            <person name="Krasevec N."/>
            <person name="Kuo A."/>
            <person name="Kusch H."/>
            <person name="LaButti K."/>
            <person name="Lagendijk E.L."/>
            <person name="Lapidus A."/>
            <person name="Levasseur A."/>
            <person name="Lindquist E."/>
            <person name="Lipzen A."/>
            <person name="Logrieco A.F."/>
            <person name="MacCabe A."/>
            <person name="Maekelae M.R."/>
            <person name="Malavazi I."/>
            <person name="Melin P."/>
            <person name="Meyer V."/>
            <person name="Mielnichuk N."/>
            <person name="Miskei M."/>
            <person name="Molnar A.P."/>
            <person name="Mule G."/>
            <person name="Ngan C.Y."/>
            <person name="Orejas M."/>
            <person name="Orosz E."/>
            <person name="Ouedraogo J.P."/>
            <person name="Overkamp K.M."/>
            <person name="Park H.-S."/>
            <person name="Perrone G."/>
            <person name="Piumi F."/>
            <person name="Punt P.J."/>
            <person name="Ram A.F."/>
            <person name="Ramon A."/>
            <person name="Rauscher S."/>
            <person name="Record E."/>
            <person name="Riano-Pachon D.M."/>
            <person name="Robert V."/>
            <person name="Roehrig J."/>
            <person name="Ruller R."/>
            <person name="Salamov A."/>
            <person name="Salih N.S."/>
            <person name="Samson R.A."/>
            <person name="Sandor E."/>
            <person name="Sanguinetti M."/>
            <person name="Schuetze T."/>
            <person name="Sepcic K."/>
            <person name="Shelest E."/>
            <person name="Sherlock G."/>
            <person name="Sophianopoulou V."/>
            <person name="Squina F.M."/>
            <person name="Sun H."/>
            <person name="Susca A."/>
            <person name="Todd R.B."/>
            <person name="Tsang A."/>
            <person name="Unkles S.E."/>
            <person name="van de Wiele N."/>
            <person name="van Rossen-Uffink D."/>
            <person name="Oliveira J.V."/>
            <person name="Vesth T.C."/>
            <person name="Visser J."/>
            <person name="Yu J.-H."/>
            <person name="Zhou M."/>
            <person name="Andersen M.R."/>
            <person name="Archer D.B."/>
            <person name="Baker S.E."/>
            <person name="Benoit I."/>
            <person name="Brakhage A.A."/>
            <person name="Braus G.H."/>
            <person name="Fischer R."/>
            <person name="Frisvad J.C."/>
            <person name="Goldman G.H."/>
            <person name="Houbraken J."/>
            <person name="Oakley B."/>
            <person name="Pocsi I."/>
            <person name="Scazzocchio C."/>
            <person name="Seiboth B."/>
            <person name="vanKuyk P.A."/>
            <person name="Wortman J."/>
            <person name="Dyer P.S."/>
            <person name="Grigoriev I.V."/>
        </authorList>
    </citation>
    <scope>NUCLEOTIDE SEQUENCE [LARGE SCALE GENOMIC DNA]</scope>
    <source>
        <strain evidence="2">CBS 101740 / IMI 381727 / IBT 21946</strain>
    </source>
</reference>
<dbReference type="Proteomes" id="UP000184499">
    <property type="component" value="Unassembled WGS sequence"/>
</dbReference>
<evidence type="ECO:0000313" key="2">
    <source>
        <dbReference type="Proteomes" id="UP000184499"/>
    </source>
</evidence>